<feature type="domain" description="N-terminal Ras-GEF" evidence="4">
    <location>
        <begin position="355"/>
        <end position="480"/>
    </location>
</feature>
<dbReference type="InterPro" id="IPR023578">
    <property type="entry name" value="Ras_GEF_dom_sf"/>
</dbReference>
<name>A0A0W4ZLX7_PNEC8</name>
<evidence type="ECO:0000259" key="4">
    <source>
        <dbReference type="PROSITE" id="PS50212"/>
    </source>
</evidence>
<dbReference type="SUPFAM" id="SSF48366">
    <property type="entry name" value="Ras GEF"/>
    <property type="match status" value="1"/>
</dbReference>
<dbReference type="SMART" id="SM00147">
    <property type="entry name" value="RasGEF"/>
    <property type="match status" value="1"/>
</dbReference>
<evidence type="ECO:0000313" key="6">
    <source>
        <dbReference type="Proteomes" id="UP000054454"/>
    </source>
</evidence>
<evidence type="ECO:0000313" key="5">
    <source>
        <dbReference type="EMBL" id="KTW29374.1"/>
    </source>
</evidence>
<feature type="domain" description="Ras-GEF" evidence="3">
    <location>
        <begin position="521"/>
        <end position="785"/>
    </location>
</feature>
<dbReference type="PROSITE" id="PS50009">
    <property type="entry name" value="RASGEF_CAT"/>
    <property type="match status" value="1"/>
</dbReference>
<evidence type="ECO:0000256" key="2">
    <source>
        <dbReference type="PROSITE-ProRule" id="PRU00168"/>
    </source>
</evidence>
<dbReference type="RefSeq" id="XP_018226567.1">
    <property type="nucleotide sequence ID" value="XM_018369915.1"/>
</dbReference>
<dbReference type="GO" id="GO:0005085">
    <property type="term" value="F:guanyl-nucleotide exchange factor activity"/>
    <property type="evidence" value="ECO:0007669"/>
    <property type="project" value="UniProtKB-KW"/>
</dbReference>
<dbReference type="PANTHER" id="PTHR23113:SF363">
    <property type="entry name" value="PROTEIN SON OF SEVENLESS"/>
    <property type="match status" value="1"/>
</dbReference>
<reference evidence="6" key="1">
    <citation type="journal article" date="2016" name="Nat. Commun.">
        <title>Genome analysis of three Pneumocystis species reveals adaptation mechanisms to life exclusively in mammalian hosts.</title>
        <authorList>
            <person name="Ma L."/>
            <person name="Chen Z."/>
            <person name="Huang D.W."/>
            <person name="Kutty G."/>
            <person name="Ishihara M."/>
            <person name="Wang H."/>
            <person name="Abouelleil A."/>
            <person name="Bishop L."/>
            <person name="Davey E."/>
            <person name="Deng R."/>
            <person name="Deng X."/>
            <person name="Fan L."/>
            <person name="Fantoni G."/>
            <person name="Fitzgerald M."/>
            <person name="Gogineni E."/>
            <person name="Goldberg J.M."/>
            <person name="Handley G."/>
            <person name="Hu X."/>
            <person name="Huber C."/>
            <person name="Jiao X."/>
            <person name="Jones K."/>
            <person name="Levin J.Z."/>
            <person name="Liu Y."/>
            <person name="Macdonald P."/>
            <person name="Melnikov A."/>
            <person name="Raley C."/>
            <person name="Sassi M."/>
            <person name="Sherman B.T."/>
            <person name="Song X."/>
            <person name="Sykes S."/>
            <person name="Tran B."/>
            <person name="Walsh L."/>
            <person name="Xia Y."/>
            <person name="Yang J."/>
            <person name="Young S."/>
            <person name="Zeng Q."/>
            <person name="Zheng X."/>
            <person name="Stephens R."/>
            <person name="Nusbaum C."/>
            <person name="Birren B.W."/>
            <person name="Azadi P."/>
            <person name="Lempicki R.A."/>
            <person name="Cuomo C.A."/>
            <person name="Kovacs J.A."/>
        </authorList>
    </citation>
    <scope>NUCLEOTIDE SEQUENCE [LARGE SCALE GENOMIC DNA]</scope>
    <source>
        <strain evidence="6">B80</strain>
    </source>
</reference>
<dbReference type="VEuPathDB" id="FungiDB:T552_01328"/>
<accession>A0A0W4ZLX7</accession>
<sequence>MSELRKKGIKKRDGMFLGKERNIGSHQEAKINKNETLKMSFFKGTHFRQFQDRMPLNKKSIEKGNESKIYHSNMRRKSYSFRPNYCKYKKKSRNILKRSISTECLDNISFPFASSSSIARFSSLSLPITFYNTAIHDNSLYGHDFEHSSGTFRKKITLSKQPKYAPFLFYSLATTEIDKPNISSIVFSTISIMQTIGLPSFIIRSMITEQDLYALRELWIRRQAAKHGFDVTNILNRPYSTSTNPSILTLPTLISPSFSEISVFESDSEDNKSLKDESKKFGTKKLWAKFMHLRDQPSQLNSNKSKLRKKRNASYMTHGFCRTEEEIFNLSENTILHIQDDMGFDVLVTAKNHSKRYILIAGTIDCLVAQCFLSLNKTLDHDHVELLIRSFSFFCTITQFLKIIINQFRISFRNPNGNVARSRISSVLTKWLAIQPEDICRNSNAYEMFYMFIEEIKFCGCFFEAEQCESILKAQLALLESRRTFYKRNVHLNFKRELASFYKFSKGKLKLVGNLPSIFLNPFTVAKYLAVMDYILSRDAVDFAAIKFYWHKRGTLDSRKKKLVDKIDRFVRRTAMLAHWIAVEILQQNSSEKRAKTICWFIDIAKNLYHLNDFHSTIIITNVLINHPVKTLHKTWAAVPSSYIAFMDTLKNLACHSNGMIAYRKLLTQSKSTTIPYFALYLEDMTSITNLPTYISSVIPKHSTEKHFVANISVLPSLASLIPRNVDPEMINLQKFRAFCKEVNTFLNYLSEPYPFYLELDCNSYGLQLYPIFNPISISHKTIPTGSLNYISEIIDKALLYAWTLSENDDIIHVENPQLLILTKLLEMTGENYSF</sequence>
<gene>
    <name evidence="5" type="ORF">T552_01328</name>
</gene>
<dbReference type="PANTHER" id="PTHR23113">
    <property type="entry name" value="GUANINE NUCLEOTIDE EXCHANGE FACTOR"/>
    <property type="match status" value="1"/>
</dbReference>
<dbReference type="GO" id="GO:0007265">
    <property type="term" value="P:Ras protein signal transduction"/>
    <property type="evidence" value="ECO:0007669"/>
    <property type="project" value="TreeGrafter"/>
</dbReference>
<dbReference type="InterPro" id="IPR000651">
    <property type="entry name" value="Ras-like_Gua-exchang_fac_N"/>
</dbReference>
<comment type="caution">
    <text evidence="5">The sequence shown here is derived from an EMBL/GenBank/DDBJ whole genome shotgun (WGS) entry which is preliminary data.</text>
</comment>
<evidence type="ECO:0000259" key="3">
    <source>
        <dbReference type="PROSITE" id="PS50009"/>
    </source>
</evidence>
<dbReference type="Gene3D" id="1.20.870.10">
    <property type="entry name" value="Son of sevenless (SoS) protein Chain: S domain 1"/>
    <property type="match status" value="1"/>
</dbReference>
<dbReference type="InterPro" id="IPR001895">
    <property type="entry name" value="RASGEF_cat_dom"/>
</dbReference>
<dbReference type="InterPro" id="IPR008937">
    <property type="entry name" value="Ras-like_GEF"/>
</dbReference>
<dbReference type="PROSITE" id="PS50212">
    <property type="entry name" value="RASGEF_NTER"/>
    <property type="match status" value="1"/>
</dbReference>
<dbReference type="GO" id="GO:0005886">
    <property type="term" value="C:plasma membrane"/>
    <property type="evidence" value="ECO:0007669"/>
    <property type="project" value="TreeGrafter"/>
</dbReference>
<dbReference type="OrthoDB" id="546434at2759"/>
<dbReference type="Pfam" id="PF00617">
    <property type="entry name" value="RasGEF"/>
    <property type="match status" value="1"/>
</dbReference>
<keyword evidence="6" id="KW-1185">Reference proteome</keyword>
<dbReference type="EMBL" id="LFVZ01000005">
    <property type="protein sequence ID" value="KTW29374.1"/>
    <property type="molecule type" value="Genomic_DNA"/>
</dbReference>
<dbReference type="AlphaFoldDB" id="A0A0W4ZLX7"/>
<evidence type="ECO:0000256" key="1">
    <source>
        <dbReference type="ARBA" id="ARBA00022658"/>
    </source>
</evidence>
<evidence type="ECO:0008006" key="7">
    <source>
        <dbReference type="Google" id="ProtNLM"/>
    </source>
</evidence>
<dbReference type="Proteomes" id="UP000054454">
    <property type="component" value="Unassembled WGS sequence"/>
</dbReference>
<keyword evidence="1 2" id="KW-0344">Guanine-nucleotide releasing factor</keyword>
<organism evidence="5 6">
    <name type="scientific">Pneumocystis carinii (strain B80)</name>
    <name type="common">Rat pneumocystis pneumonia agent</name>
    <name type="synonym">Pneumocystis carinii f. sp. carinii</name>
    <dbReference type="NCBI Taxonomy" id="1408658"/>
    <lineage>
        <taxon>Eukaryota</taxon>
        <taxon>Fungi</taxon>
        <taxon>Dikarya</taxon>
        <taxon>Ascomycota</taxon>
        <taxon>Taphrinomycotina</taxon>
        <taxon>Pneumocystomycetes</taxon>
        <taxon>Pneumocystaceae</taxon>
        <taxon>Pneumocystis</taxon>
    </lineage>
</organism>
<proteinExistence type="predicted"/>
<dbReference type="InterPro" id="IPR036964">
    <property type="entry name" value="RASGEF_cat_dom_sf"/>
</dbReference>
<dbReference type="GeneID" id="28936117"/>
<protein>
    <recommendedName>
        <fullName evidence="7">Ras-GEF domain-containing protein</fullName>
    </recommendedName>
</protein>
<dbReference type="Gene3D" id="1.10.840.10">
    <property type="entry name" value="Ras guanine-nucleotide exchange factors catalytic domain"/>
    <property type="match status" value="1"/>
</dbReference>